<dbReference type="EMBL" id="CP062229">
    <property type="protein sequence ID" value="UVC17638.1"/>
    <property type="molecule type" value="Genomic_DNA"/>
</dbReference>
<accession>A0ABY5R2V4</accession>
<evidence type="ECO:0008006" key="3">
    <source>
        <dbReference type="Google" id="ProtNLM"/>
    </source>
</evidence>
<evidence type="ECO:0000313" key="2">
    <source>
        <dbReference type="Proteomes" id="UP001058098"/>
    </source>
</evidence>
<reference evidence="1" key="1">
    <citation type="submission" date="2020-09" db="EMBL/GenBank/DDBJ databases">
        <title>Rhizobia associated with sainfoin plants.</title>
        <authorList>
            <person name="Asharfi S."/>
            <person name="Kuzmanovic N."/>
            <person name="Bunk B."/>
            <person name="Sproeer C."/>
            <person name="Becker M."/>
            <person name="Thuenen T."/>
        </authorList>
    </citation>
    <scope>NUCLEOTIDE SEQUENCE</scope>
    <source>
        <strain evidence="1">OM4</strain>
    </source>
</reference>
<keyword evidence="2" id="KW-1185">Reference proteome</keyword>
<gene>
    <name evidence="1" type="ORF">IHQ72_11390</name>
</gene>
<organism evidence="1 2">
    <name type="scientific">Mesorhizobium onobrychidis</name>
    <dbReference type="NCBI Taxonomy" id="2775404"/>
    <lineage>
        <taxon>Bacteria</taxon>
        <taxon>Pseudomonadati</taxon>
        <taxon>Pseudomonadota</taxon>
        <taxon>Alphaproteobacteria</taxon>
        <taxon>Hyphomicrobiales</taxon>
        <taxon>Phyllobacteriaceae</taxon>
        <taxon>Mesorhizobium</taxon>
    </lineage>
</organism>
<sequence length="171" mass="18911">MLARTPLTEVEIEGVGTYRLPNQWQAHRLRRLRGEKRHTAVLALGAGMTVRQFMKLPDRLQAEVHKAYLALMSSANVAPLADSAPADTRVIPRGHLSIDQKLAIGRWLIQTKASLPRGHFGPWLDKQRKLSRSMAQQCMALVTGGRQDARGACFAVGQRPTETRAGDNQAP</sequence>
<evidence type="ECO:0000313" key="1">
    <source>
        <dbReference type="EMBL" id="UVC17638.1"/>
    </source>
</evidence>
<name>A0ABY5R2V4_9HYPH</name>
<dbReference type="Proteomes" id="UP001058098">
    <property type="component" value="Chromosome"/>
</dbReference>
<dbReference type="RefSeq" id="WP_258122524.1">
    <property type="nucleotide sequence ID" value="NZ_CP062229.1"/>
</dbReference>
<proteinExistence type="predicted"/>
<protein>
    <recommendedName>
        <fullName evidence="3">DUF3102 domain-containing protein</fullName>
    </recommendedName>
</protein>